<dbReference type="EMBL" id="BRXX01000406">
    <property type="protein sequence ID" value="GMI09851.1"/>
    <property type="molecule type" value="Genomic_DNA"/>
</dbReference>
<evidence type="ECO:0000313" key="2">
    <source>
        <dbReference type="Proteomes" id="UP001165160"/>
    </source>
</evidence>
<dbReference type="Proteomes" id="UP001165160">
    <property type="component" value="Unassembled WGS sequence"/>
</dbReference>
<organism evidence="1 2">
    <name type="scientific">Triparma verrucosa</name>
    <dbReference type="NCBI Taxonomy" id="1606542"/>
    <lineage>
        <taxon>Eukaryota</taxon>
        <taxon>Sar</taxon>
        <taxon>Stramenopiles</taxon>
        <taxon>Ochrophyta</taxon>
        <taxon>Bolidophyceae</taxon>
        <taxon>Parmales</taxon>
        <taxon>Triparmaceae</taxon>
        <taxon>Triparma</taxon>
    </lineage>
</organism>
<comment type="caution">
    <text evidence="1">The sequence shown here is derived from an EMBL/GenBank/DDBJ whole genome shotgun (WGS) entry which is preliminary data.</text>
</comment>
<name>A0A9W7FCX7_9STRA</name>
<dbReference type="Gene3D" id="3.40.50.1010">
    <property type="entry name" value="5'-nuclease"/>
    <property type="match status" value="1"/>
</dbReference>
<keyword evidence="2" id="KW-1185">Reference proteome</keyword>
<reference evidence="2" key="1">
    <citation type="journal article" date="2023" name="Commun. Biol.">
        <title>Genome analysis of Parmales, the sister group of diatoms, reveals the evolutionary specialization of diatoms from phago-mixotrophs to photoautotrophs.</title>
        <authorList>
            <person name="Ban H."/>
            <person name="Sato S."/>
            <person name="Yoshikawa S."/>
            <person name="Yamada K."/>
            <person name="Nakamura Y."/>
            <person name="Ichinomiya M."/>
            <person name="Sato N."/>
            <person name="Blanc-Mathieu R."/>
            <person name="Endo H."/>
            <person name="Kuwata A."/>
            <person name="Ogata H."/>
        </authorList>
    </citation>
    <scope>NUCLEOTIDE SEQUENCE [LARGE SCALE GENOMIC DNA]</scope>
    <source>
        <strain evidence="2">NIES 3699</strain>
    </source>
</reference>
<gene>
    <name evidence="1" type="ORF">TrVE_jg7418</name>
</gene>
<dbReference type="AlphaFoldDB" id="A0A9W7FCX7"/>
<evidence type="ECO:0000313" key="1">
    <source>
        <dbReference type="EMBL" id="GMI09851.1"/>
    </source>
</evidence>
<proteinExistence type="predicted"/>
<sequence>MRHGRHKNSRKHLQYLTLNNLLPTPLTILLCPTYIHSALSTSVPLLTRISSLLSLKDVRYVTTKESVEELMKIKPEYGKWCEENVEVLPECGENDGNVRQSLLRISYRNDS</sequence>
<accession>A0A9W7FCX7</accession>
<protein>
    <submittedName>
        <fullName evidence="1">Uncharacterized protein</fullName>
    </submittedName>
</protein>